<evidence type="ECO:0000256" key="1">
    <source>
        <dbReference type="SAM" id="MobiDB-lite"/>
    </source>
</evidence>
<name>A0A6M0RMY1_9CYAN</name>
<evidence type="ECO:0000313" key="4">
    <source>
        <dbReference type="EMBL" id="NEZ57594.1"/>
    </source>
</evidence>
<feature type="compositionally biased region" description="Low complexity" evidence="1">
    <location>
        <begin position="876"/>
        <end position="888"/>
    </location>
</feature>
<evidence type="ECO:0000313" key="5">
    <source>
        <dbReference type="Proteomes" id="UP000481033"/>
    </source>
</evidence>
<evidence type="ECO:0000256" key="2">
    <source>
        <dbReference type="SAM" id="SignalP"/>
    </source>
</evidence>
<dbReference type="RefSeq" id="WP_163699704.1">
    <property type="nucleotide sequence ID" value="NZ_QXHD01000004.1"/>
</dbReference>
<keyword evidence="2" id="KW-0732">Signal</keyword>
<reference evidence="4 5" key="1">
    <citation type="journal article" date="2020" name="Microb. Ecol.">
        <title>Ecogenomics of the Marine Benthic Filamentous Cyanobacterium Adonisia.</title>
        <authorList>
            <person name="Walter J.M."/>
            <person name="Coutinho F.H."/>
            <person name="Leomil L."/>
            <person name="Hargreaves P.I."/>
            <person name="Campeao M.E."/>
            <person name="Vieira V.V."/>
            <person name="Silva B.S."/>
            <person name="Fistarol G.O."/>
            <person name="Salomon P.S."/>
            <person name="Sawabe T."/>
            <person name="Mino S."/>
            <person name="Hosokawa M."/>
            <person name="Miyashita H."/>
            <person name="Maruyama F."/>
            <person name="van Verk M.C."/>
            <person name="Dutilh B.E."/>
            <person name="Thompson C.C."/>
            <person name="Thompson F.L."/>
        </authorList>
    </citation>
    <scope>NUCLEOTIDE SEQUENCE [LARGE SCALE GENOMIC DNA]</scope>
    <source>
        <strain evidence="4 5">CCMR0081</strain>
    </source>
</reference>
<dbReference type="SMART" id="SM00912">
    <property type="entry name" value="Haemagg_act"/>
    <property type="match status" value="1"/>
</dbReference>
<dbReference type="InterPro" id="IPR008638">
    <property type="entry name" value="FhaB/CdiA-like_TPS"/>
</dbReference>
<dbReference type="InterPro" id="IPR012334">
    <property type="entry name" value="Pectin_lyas_fold"/>
</dbReference>
<keyword evidence="5" id="KW-1185">Reference proteome</keyword>
<dbReference type="Proteomes" id="UP000481033">
    <property type="component" value="Unassembled WGS sequence"/>
</dbReference>
<feature type="chain" id="PRO_5026993483" evidence="2">
    <location>
        <begin position="33"/>
        <end position="1469"/>
    </location>
</feature>
<dbReference type="Pfam" id="PF05860">
    <property type="entry name" value="TPS"/>
    <property type="match status" value="1"/>
</dbReference>
<accession>A0A6M0RMY1</accession>
<proteinExistence type="predicted"/>
<feature type="domain" description="Filamentous haemagglutinin FhaB/tRNA nuclease CdiA-like TPS" evidence="3">
    <location>
        <begin position="44"/>
        <end position="156"/>
    </location>
</feature>
<dbReference type="EMBL" id="QXHD01000004">
    <property type="protein sequence ID" value="NEZ57594.1"/>
    <property type="molecule type" value="Genomic_DNA"/>
</dbReference>
<protein>
    <submittedName>
        <fullName evidence="4">Filamentous hemagglutinin N-terminal domain-containing protein</fullName>
    </submittedName>
</protein>
<gene>
    <name evidence="4" type="ORF">DXZ20_18380</name>
</gene>
<sequence>MSQPLNHWSYYLNLISYLACGTSVFLVAPALAQSNPVPDNSLGAENSQIIPNQTIDGLSVDIIDGGAVRGSHLFHSFIEFNVEQGRGAYFSNRIGIENIFSRVTGANSSAIDGTLGVLGDANLFLLNPNGIIFGPNSRLDVGGSFFASTADSVLFNEYEFDTVNPTAPPLLTMSQPVGLQVGQNPGDIVIRSQPISFTAGNITEVADAGPLLDTAQVANDAGSSVPSTITGELAENNDVDLYRLLLPAGSSFSASTVGGTDVDTIVFLFDENGLGIIGNDDDVGLQSTLPAQEVTASGEFYLGLSSFNNRPISAGGDIFSLNDFRPTGPGSVLPLAGYTDNGQESGAYTIFLDVLSSDPNNVGGLQVPAGETLTLLGGDVRLESGQILAPGADVQLGGLNAAGVITLDANQRIAFPENVVRGDVLFEAGATVNVQGDGDGSVAILADTLSLTQASEIVVGIRADATSGNGAGDIVINASNLVELLDGTRIEASTFGLGNAGQIVVNTGTFRAQGASSEVLRRSGGIFNNVEEDAVGNSGGIVVEASERVELLDGAGIFSEVGRNAEGNSGGIVLEASDSVELLNKAGLEANTAGQGNAGPIVVNTTIFRAQDSDVVSEVEPFAEGNSGGIVLEASESVELLDGTLILSNTSGQGNAGPIEVNTTTFRAQGTGSFGVPSTVFSEVRSLAVGNSGGIVLEASESVELLDGAQLAASNSGQGNTGPIAINTNTFRAQGESSRGRSGVISEIEGFAEGNSGGIVLEASNSVELLDGGRLSTTIRDRGAGTVGSIVVDTNTFRAQGEASNGDNSGVFSFNFTFDEDERSSGKIELVASDSIELLDGAQLITNTLNQGNAGQIVVNTTTFRAQGASSNGDNSGVFSQVESSSISERSEGDSEGIILEASESIELLDRAGLAASTSALGNAGEITIATPNLSLADAAFISTETTGAGNASSIRVEASEAVTLGQNTRLTAETSGAGAPGDIEITAPILTIGQNAELSTTITADSTNQAGNSDIKLNTSVLDISGELGVFAETNSAAPAGDLSIQPTSHDTDLNIQFRDNGFIAARTTATGIGGGIEITAPETINIQGQGRVSVETLGQGDAGQVTLTAPEVTLKEGITIAATTTASGQAGDILLDVADSLTIDNSTVESSTGPVSSGLGGNIFISNEIVEQGGEPVILQSTPEVALNNGGRITVNSEGQAQGGNITTTADQLTLNNGSAITATTRSSNGGNLTFTLEDVLVLRNGSTLSATAGTAQAGGDGGNISITGPNSFLVAVPDENSDITANAFEGNGGNINITARNILGLEFRPKLTPLSDITASSEFGLSGTVTLNTPNLDPAQGLIELPTDLVDRSNQIDQRCLTDTGQGQSAFVVTGRGGLPPTPNDVVRSESPGLIDLEIYGNPNTLTQSTDTNAKPTALTPTANRPAHVEAQSFVMNDSGIVELLAQASQATAQLISYSGACPSRP</sequence>
<feature type="signal peptide" evidence="2">
    <location>
        <begin position="1"/>
        <end position="32"/>
    </location>
</feature>
<comment type="caution">
    <text evidence="4">The sequence shown here is derived from an EMBL/GenBank/DDBJ whole genome shotgun (WGS) entry which is preliminary data.</text>
</comment>
<dbReference type="NCBIfam" id="TIGR01901">
    <property type="entry name" value="adhes_NPXG"/>
    <property type="match status" value="1"/>
</dbReference>
<evidence type="ECO:0000259" key="3">
    <source>
        <dbReference type="SMART" id="SM00912"/>
    </source>
</evidence>
<organism evidence="4 5">
    <name type="scientific">Adonisia turfae CCMR0081</name>
    <dbReference type="NCBI Taxonomy" id="2292702"/>
    <lineage>
        <taxon>Bacteria</taxon>
        <taxon>Bacillati</taxon>
        <taxon>Cyanobacteriota</taxon>
        <taxon>Adonisia</taxon>
        <taxon>Adonisia turfae</taxon>
    </lineage>
</organism>
<feature type="region of interest" description="Disordered" evidence="1">
    <location>
        <begin position="868"/>
        <end position="895"/>
    </location>
</feature>
<dbReference type="Gene3D" id="2.160.20.10">
    <property type="entry name" value="Single-stranded right-handed beta-helix, Pectin lyase-like"/>
    <property type="match status" value="3"/>
</dbReference>
<dbReference type="InterPro" id="IPR011050">
    <property type="entry name" value="Pectin_lyase_fold/virulence"/>
</dbReference>
<dbReference type="SUPFAM" id="SSF51126">
    <property type="entry name" value="Pectin lyase-like"/>
    <property type="match status" value="4"/>
</dbReference>